<dbReference type="RefSeq" id="XP_045958155.1">
    <property type="nucleotide sequence ID" value="XM_046107246.1"/>
</dbReference>
<protein>
    <recommendedName>
        <fullName evidence="6">Fungal STAND N-terminal Goodbye domain-containing protein</fullName>
    </recommendedName>
</protein>
<sequence length="548" mass="62360">MVQFKEQYPIEPKVLCEKNCSIRTSHSWEEILEVLDSSAEAYSSNSGFKGKIRRATRLIGDKADVIKQVTSLVPDIDYSKPITGVLAILLDAFKRTGKVRTTIQNGIEELKEKFDDVDDYLSIYSSSEKIKDAVMTLYVSMLKAIEDVIGFYTKHIVIKGLDAIWSGTLYEESLLLCLEKISDNGKKLVHEAHKAHMHETHEASENVKLGIKRVDSTKAAVNNLRELFEEHIRQKEIKYEQETAQLNRQIGHMALELEKAKQAHNYAHTYAGLPAQTRHPEPLISQHDVLEFLDVSSVGYVDLSYILELQDRLTSGGQDRTTQIMNSAIFRTWLVDGSSKELLIHGKSEPRPISPISFFCAILMQNLQEVDKFKSLVFFCGCHPYEDDGGARTMIISLLAQLLRQQNFNLGFIDHEIVYQMDCGDIDTFCHVFGQLIRQVNVTETVFCVIDGINFYERDEESLQEMAPVLRFLLDLTKERAVFKILITSPSTTKDVRQAIEDEDYLALPEQEKNTQALSNLRFERQLSDRLNVEESEVMPTTAVLLPA</sequence>
<dbReference type="PANTHER" id="PTHR40619:SF3">
    <property type="entry name" value="FUNGAL STAND N-TERMINAL GOODBYE DOMAIN-CONTAINING PROTEIN"/>
    <property type="match status" value="1"/>
</dbReference>
<dbReference type="OrthoDB" id="5419927at2759"/>
<gene>
    <name evidence="4" type="ORF">BKA67DRAFT_658223</name>
</gene>
<feature type="domain" description="DUF7708" evidence="2">
    <location>
        <begin position="78"/>
        <end position="199"/>
    </location>
</feature>
<evidence type="ECO:0000259" key="3">
    <source>
        <dbReference type="Pfam" id="PF24883"/>
    </source>
</evidence>
<organism evidence="4 5">
    <name type="scientific">Truncatella angustata</name>
    <dbReference type="NCBI Taxonomy" id="152316"/>
    <lineage>
        <taxon>Eukaryota</taxon>
        <taxon>Fungi</taxon>
        <taxon>Dikarya</taxon>
        <taxon>Ascomycota</taxon>
        <taxon>Pezizomycotina</taxon>
        <taxon>Sordariomycetes</taxon>
        <taxon>Xylariomycetidae</taxon>
        <taxon>Amphisphaeriales</taxon>
        <taxon>Sporocadaceae</taxon>
        <taxon>Truncatella</taxon>
    </lineage>
</organism>
<reference evidence="4" key="1">
    <citation type="journal article" date="2021" name="Nat. Commun.">
        <title>Genetic determinants of endophytism in the Arabidopsis root mycobiome.</title>
        <authorList>
            <person name="Mesny F."/>
            <person name="Miyauchi S."/>
            <person name="Thiergart T."/>
            <person name="Pickel B."/>
            <person name="Atanasova L."/>
            <person name="Karlsson M."/>
            <person name="Huettel B."/>
            <person name="Barry K.W."/>
            <person name="Haridas S."/>
            <person name="Chen C."/>
            <person name="Bauer D."/>
            <person name="Andreopoulos W."/>
            <person name="Pangilinan J."/>
            <person name="LaButti K."/>
            <person name="Riley R."/>
            <person name="Lipzen A."/>
            <person name="Clum A."/>
            <person name="Drula E."/>
            <person name="Henrissat B."/>
            <person name="Kohler A."/>
            <person name="Grigoriev I.V."/>
            <person name="Martin F.M."/>
            <person name="Hacquard S."/>
        </authorList>
    </citation>
    <scope>NUCLEOTIDE SEQUENCE</scope>
    <source>
        <strain evidence="4">MPI-SDFR-AT-0073</strain>
    </source>
</reference>
<dbReference type="Pfam" id="PF24883">
    <property type="entry name" value="NPHP3_N"/>
    <property type="match status" value="1"/>
</dbReference>
<evidence type="ECO:0000313" key="5">
    <source>
        <dbReference type="Proteomes" id="UP000758603"/>
    </source>
</evidence>
<accession>A0A9P8ZYB7</accession>
<proteinExistence type="predicted"/>
<evidence type="ECO:0000313" key="4">
    <source>
        <dbReference type="EMBL" id="KAH6653885.1"/>
    </source>
</evidence>
<dbReference type="InterPro" id="IPR056125">
    <property type="entry name" value="DUF7708"/>
</dbReference>
<evidence type="ECO:0000259" key="2">
    <source>
        <dbReference type="Pfam" id="PF24809"/>
    </source>
</evidence>
<dbReference type="PANTHER" id="PTHR40619">
    <property type="entry name" value="FUNGAL STAND N-TERMINAL GOODBYE DOMAIN-CONTAINING PROTEIN"/>
    <property type="match status" value="1"/>
</dbReference>
<dbReference type="Proteomes" id="UP000758603">
    <property type="component" value="Unassembled WGS sequence"/>
</dbReference>
<comment type="caution">
    <text evidence="4">The sequence shown here is derived from an EMBL/GenBank/DDBJ whole genome shotgun (WGS) entry which is preliminary data.</text>
</comment>
<dbReference type="GeneID" id="70136137"/>
<dbReference type="Pfam" id="PF24809">
    <property type="entry name" value="DUF7708"/>
    <property type="match status" value="1"/>
</dbReference>
<feature type="domain" description="Nephrocystin 3-like N-terminal" evidence="3">
    <location>
        <begin position="323"/>
        <end position="489"/>
    </location>
</feature>
<name>A0A9P8ZYB7_9PEZI</name>
<dbReference type="AlphaFoldDB" id="A0A9P8ZYB7"/>
<evidence type="ECO:0008006" key="6">
    <source>
        <dbReference type="Google" id="ProtNLM"/>
    </source>
</evidence>
<dbReference type="InterPro" id="IPR056884">
    <property type="entry name" value="NPHP3-like_N"/>
</dbReference>
<evidence type="ECO:0000256" key="1">
    <source>
        <dbReference type="ARBA" id="ARBA00022737"/>
    </source>
</evidence>
<keyword evidence="5" id="KW-1185">Reference proteome</keyword>
<dbReference type="EMBL" id="JAGPXC010000004">
    <property type="protein sequence ID" value="KAH6653885.1"/>
    <property type="molecule type" value="Genomic_DNA"/>
</dbReference>
<keyword evidence="1" id="KW-0677">Repeat</keyword>